<proteinExistence type="predicted"/>
<accession>A0A1M5S7N1</accession>
<evidence type="ECO:0000256" key="1">
    <source>
        <dbReference type="SAM" id="MobiDB-lite"/>
    </source>
</evidence>
<reference evidence="2 3" key="1">
    <citation type="submission" date="2016-11" db="EMBL/GenBank/DDBJ databases">
        <authorList>
            <person name="Jaros S."/>
            <person name="Januszkiewicz K."/>
            <person name="Wedrychowicz H."/>
        </authorList>
    </citation>
    <scope>NUCLEOTIDE SEQUENCE [LARGE SCALE GENOMIC DNA]</scope>
    <source>
        <strain evidence="2 3">DSM 24574</strain>
    </source>
</reference>
<protein>
    <recommendedName>
        <fullName evidence="4">DUF3175 domain-containing protein</fullName>
    </recommendedName>
</protein>
<evidence type="ECO:0008006" key="4">
    <source>
        <dbReference type="Google" id="ProtNLM"/>
    </source>
</evidence>
<name>A0A1M5S7N1_9BACT</name>
<dbReference type="InterPro" id="IPR021513">
    <property type="entry name" value="Phage_RSL1_Orf186"/>
</dbReference>
<dbReference type="EMBL" id="FQWQ01000002">
    <property type="protein sequence ID" value="SHH34496.1"/>
    <property type="molecule type" value="Genomic_DNA"/>
</dbReference>
<organism evidence="2 3">
    <name type="scientific">Chryseolinea serpens</name>
    <dbReference type="NCBI Taxonomy" id="947013"/>
    <lineage>
        <taxon>Bacteria</taxon>
        <taxon>Pseudomonadati</taxon>
        <taxon>Bacteroidota</taxon>
        <taxon>Cytophagia</taxon>
        <taxon>Cytophagales</taxon>
        <taxon>Fulvivirgaceae</taxon>
        <taxon>Chryseolinea</taxon>
    </lineage>
</organism>
<dbReference type="STRING" id="947013.SAMN04488109_3792"/>
<dbReference type="AlphaFoldDB" id="A0A1M5S7N1"/>
<keyword evidence="3" id="KW-1185">Reference proteome</keyword>
<dbReference type="Proteomes" id="UP000184212">
    <property type="component" value="Unassembled WGS sequence"/>
</dbReference>
<dbReference type="Pfam" id="PF11373">
    <property type="entry name" value="DUF3175"/>
    <property type="match status" value="1"/>
</dbReference>
<feature type="compositionally biased region" description="Basic residues" evidence="1">
    <location>
        <begin position="1"/>
        <end position="11"/>
    </location>
</feature>
<sequence length="113" mass="13132">MSKTMLTKRKTTSSSAHRDTRKTRKWSARVTQTSDAMDLRKNVFRLSDPKKIARSVKRSAQQSNRRKGTPYQSAMSMLNFYINRAGKNLTPAKKEKLEKAKEELKVLFHRTDD</sequence>
<gene>
    <name evidence="2" type="ORF">SAMN04488109_3792</name>
</gene>
<feature type="region of interest" description="Disordered" evidence="1">
    <location>
        <begin position="1"/>
        <end position="32"/>
    </location>
</feature>
<evidence type="ECO:0000313" key="2">
    <source>
        <dbReference type="EMBL" id="SHH34496.1"/>
    </source>
</evidence>
<evidence type="ECO:0000313" key="3">
    <source>
        <dbReference type="Proteomes" id="UP000184212"/>
    </source>
</evidence>